<organism evidence="2 3">
    <name type="scientific">Geodia barretti</name>
    <name type="common">Barrett's horny sponge</name>
    <dbReference type="NCBI Taxonomy" id="519541"/>
    <lineage>
        <taxon>Eukaryota</taxon>
        <taxon>Metazoa</taxon>
        <taxon>Porifera</taxon>
        <taxon>Demospongiae</taxon>
        <taxon>Heteroscleromorpha</taxon>
        <taxon>Tetractinellida</taxon>
        <taxon>Astrophorina</taxon>
        <taxon>Geodiidae</taxon>
        <taxon>Geodia</taxon>
    </lineage>
</organism>
<evidence type="ECO:0000259" key="1">
    <source>
        <dbReference type="Pfam" id="PF01996"/>
    </source>
</evidence>
<keyword evidence="3" id="KW-1185">Reference proteome</keyword>
<sequence length="70" mass="7534">MILNATEAQGTPFETGDIVVVTQKVVSKAEGRTVELSAVEPSDFAREFALRAGRDARLVELVLRESTGIS</sequence>
<dbReference type="EMBL" id="CASHTH010000557">
    <property type="protein sequence ID" value="CAI8004360.1"/>
    <property type="molecule type" value="Genomic_DNA"/>
</dbReference>
<dbReference type="AlphaFoldDB" id="A0AA35R6L1"/>
<reference evidence="2" key="1">
    <citation type="submission" date="2023-03" db="EMBL/GenBank/DDBJ databases">
        <authorList>
            <person name="Steffen K."/>
            <person name="Cardenas P."/>
        </authorList>
    </citation>
    <scope>NUCLEOTIDE SEQUENCE</scope>
</reference>
<dbReference type="Proteomes" id="UP001174909">
    <property type="component" value="Unassembled WGS sequence"/>
</dbReference>
<dbReference type="Pfam" id="PF01996">
    <property type="entry name" value="F420_ligase"/>
    <property type="match status" value="1"/>
</dbReference>
<dbReference type="GO" id="GO:0052618">
    <property type="term" value="F:coenzyme F420-0:L-glutamate ligase activity"/>
    <property type="evidence" value="ECO:0007669"/>
    <property type="project" value="TreeGrafter"/>
</dbReference>
<name>A0AA35R6L1_GEOBA</name>
<proteinExistence type="predicted"/>
<dbReference type="SUPFAM" id="SSF144010">
    <property type="entry name" value="CofE-like"/>
    <property type="match status" value="1"/>
</dbReference>
<dbReference type="InterPro" id="IPR002847">
    <property type="entry name" value="F420-0_gamma-glut_ligase-dom"/>
</dbReference>
<dbReference type="PANTHER" id="PTHR47917:SF1">
    <property type="entry name" value="COENZYME F420:L-GLUTAMATE LIGASE"/>
    <property type="match status" value="1"/>
</dbReference>
<keyword evidence="2" id="KW-0436">Ligase</keyword>
<evidence type="ECO:0000313" key="3">
    <source>
        <dbReference type="Proteomes" id="UP001174909"/>
    </source>
</evidence>
<accession>A0AA35R6L1</accession>
<dbReference type="PANTHER" id="PTHR47917">
    <property type="match status" value="1"/>
</dbReference>
<comment type="caution">
    <text evidence="2">The sequence shown here is derived from an EMBL/GenBank/DDBJ whole genome shotgun (WGS) entry which is preliminary data.</text>
</comment>
<protein>
    <submittedName>
        <fullName evidence="2">Coenzyme F420:L-glutamate ligase</fullName>
    </submittedName>
</protein>
<evidence type="ECO:0000313" key="2">
    <source>
        <dbReference type="EMBL" id="CAI8004360.1"/>
    </source>
</evidence>
<gene>
    <name evidence="2" type="ORF">GBAR_LOCUS3899</name>
</gene>
<dbReference type="Gene3D" id="3.90.1660.10">
    <property type="entry name" value="CofE-like domain"/>
    <property type="match status" value="1"/>
</dbReference>
<feature type="domain" description="Coenzyme F420:L-glutamate ligase-like" evidence="1">
    <location>
        <begin position="1"/>
        <end position="68"/>
    </location>
</feature>
<dbReference type="Gene3D" id="3.30.1330.100">
    <property type="entry name" value="CofE-like"/>
    <property type="match status" value="1"/>
</dbReference>